<dbReference type="InterPro" id="IPR002355">
    <property type="entry name" value="Cu_oxidase_Cu_BS"/>
</dbReference>
<keyword evidence="8" id="KW-1185">Reference proteome</keyword>
<dbReference type="CDD" id="cd13884">
    <property type="entry name" value="CuRO_2_tcLCC_insect_like"/>
    <property type="match status" value="1"/>
</dbReference>
<evidence type="ECO:0000313" key="8">
    <source>
        <dbReference type="Proteomes" id="UP001233999"/>
    </source>
</evidence>
<reference evidence="7" key="2">
    <citation type="submission" date="2023-05" db="EMBL/GenBank/DDBJ databases">
        <authorList>
            <person name="Fouks B."/>
        </authorList>
    </citation>
    <scope>NUCLEOTIDE SEQUENCE</scope>
    <source>
        <strain evidence="7">Stay&amp;Tobe</strain>
        <tissue evidence="7">Testes</tissue>
    </source>
</reference>
<sequence length="350" mass="39818">MCSQDAVSANVTRAPYSEFIVIPGRRYRFRVIGATCNHCYVRFGVEDHSLKLIATDGHSVKPVQVDYLEIASGERYDFVIEAKREVRSYWIVARGMGDNSCEMYSGLQLAILRYKGSNEETPETEEPGLIFNSLTRRWEVLNPQNSTCSGDGVCIAQLDTVENFDRRILNPDPDVSFTLTFGYTHPSVEELFKPNIYKRFTFPVPRPDGLLTLFWINNISETNPPSPVLSQRQDIPSDVFCEEGSNGVPQCRNQTTCSCFHMLRVKRGAVTQFVLMDKCYWLFHCHFLYHHTAGMSMVIQVGNFLDMPPVPSKFPKCGNYLPTDHSDPPRKSTIIETFISWLQNASQLIS</sequence>
<evidence type="ECO:0000256" key="3">
    <source>
        <dbReference type="ARBA" id="ARBA00023002"/>
    </source>
</evidence>
<organism evidence="7 8">
    <name type="scientific">Diploptera punctata</name>
    <name type="common">Pacific beetle cockroach</name>
    <dbReference type="NCBI Taxonomy" id="6984"/>
    <lineage>
        <taxon>Eukaryota</taxon>
        <taxon>Metazoa</taxon>
        <taxon>Ecdysozoa</taxon>
        <taxon>Arthropoda</taxon>
        <taxon>Hexapoda</taxon>
        <taxon>Insecta</taxon>
        <taxon>Pterygota</taxon>
        <taxon>Neoptera</taxon>
        <taxon>Polyneoptera</taxon>
        <taxon>Dictyoptera</taxon>
        <taxon>Blattodea</taxon>
        <taxon>Blaberoidea</taxon>
        <taxon>Blaberidae</taxon>
        <taxon>Diplopterinae</taxon>
        <taxon>Diploptera</taxon>
    </lineage>
</organism>
<feature type="domain" description="Plastocyanin-like" evidence="5">
    <location>
        <begin position="12"/>
        <end position="117"/>
    </location>
</feature>
<protein>
    <submittedName>
        <fullName evidence="7">Uncharacterized protein</fullName>
    </submittedName>
</protein>
<dbReference type="GO" id="GO:0006826">
    <property type="term" value="P:iron ion transport"/>
    <property type="evidence" value="ECO:0007669"/>
    <property type="project" value="TreeGrafter"/>
</dbReference>
<dbReference type="GO" id="GO:0016491">
    <property type="term" value="F:oxidoreductase activity"/>
    <property type="evidence" value="ECO:0007669"/>
    <property type="project" value="UniProtKB-KW"/>
</dbReference>
<dbReference type="GO" id="GO:0005507">
    <property type="term" value="F:copper ion binding"/>
    <property type="evidence" value="ECO:0007669"/>
    <property type="project" value="InterPro"/>
</dbReference>
<keyword evidence="4" id="KW-0186">Copper</keyword>
<dbReference type="SUPFAM" id="SSF49503">
    <property type="entry name" value="Cupredoxins"/>
    <property type="match status" value="2"/>
</dbReference>
<dbReference type="InterPro" id="IPR045087">
    <property type="entry name" value="Cu-oxidase_fam"/>
</dbReference>
<feature type="domain" description="Plastocyanin-like" evidence="6">
    <location>
        <begin position="268"/>
        <end position="302"/>
    </location>
</feature>
<name>A0AAD8A4Y4_DIPPU</name>
<keyword evidence="2" id="KW-0479">Metal-binding</keyword>
<dbReference type="PANTHER" id="PTHR11709:SF394">
    <property type="entry name" value="FI03373P-RELATED"/>
    <property type="match status" value="1"/>
</dbReference>
<gene>
    <name evidence="7" type="ORF">L9F63_001216</name>
</gene>
<dbReference type="InterPro" id="IPR011706">
    <property type="entry name" value="Cu-oxidase_C"/>
</dbReference>
<dbReference type="GO" id="GO:0005886">
    <property type="term" value="C:plasma membrane"/>
    <property type="evidence" value="ECO:0007669"/>
    <property type="project" value="TreeGrafter"/>
</dbReference>
<reference evidence="7" key="1">
    <citation type="journal article" date="2023" name="IScience">
        <title>Live-bearing cockroach genome reveals convergent evolutionary mechanisms linked to viviparity in insects and beyond.</title>
        <authorList>
            <person name="Fouks B."/>
            <person name="Harrison M.C."/>
            <person name="Mikhailova A.A."/>
            <person name="Marchal E."/>
            <person name="English S."/>
            <person name="Carruthers M."/>
            <person name="Jennings E.C."/>
            <person name="Chiamaka E.L."/>
            <person name="Frigard R.A."/>
            <person name="Pippel M."/>
            <person name="Attardo G.M."/>
            <person name="Benoit J.B."/>
            <person name="Bornberg-Bauer E."/>
            <person name="Tobe S.S."/>
        </authorList>
    </citation>
    <scope>NUCLEOTIDE SEQUENCE</scope>
    <source>
        <strain evidence="7">Stay&amp;Tobe</strain>
    </source>
</reference>
<dbReference type="InterPro" id="IPR008972">
    <property type="entry name" value="Cupredoxin"/>
</dbReference>
<comment type="similarity">
    <text evidence="1">Belongs to the multicopper oxidase family.</text>
</comment>
<dbReference type="PROSITE" id="PS00080">
    <property type="entry name" value="MULTICOPPER_OXIDASE2"/>
    <property type="match status" value="1"/>
</dbReference>
<feature type="non-terminal residue" evidence="7">
    <location>
        <position position="350"/>
    </location>
</feature>
<accession>A0AAD8A4Y4</accession>
<comment type="caution">
    <text evidence="7">The sequence shown here is derived from an EMBL/GenBank/DDBJ whole genome shotgun (WGS) entry which is preliminary data.</text>
</comment>
<evidence type="ECO:0000259" key="6">
    <source>
        <dbReference type="Pfam" id="PF07731"/>
    </source>
</evidence>
<proteinExistence type="inferred from homology"/>
<dbReference type="FunFam" id="2.60.40.420:FF:000045">
    <property type="entry name" value="Laccase 2"/>
    <property type="match status" value="1"/>
</dbReference>
<dbReference type="EMBL" id="JASPKZ010003843">
    <property type="protein sequence ID" value="KAJ9592215.1"/>
    <property type="molecule type" value="Genomic_DNA"/>
</dbReference>
<evidence type="ECO:0000256" key="4">
    <source>
        <dbReference type="ARBA" id="ARBA00023008"/>
    </source>
</evidence>
<evidence type="ECO:0000259" key="5">
    <source>
        <dbReference type="Pfam" id="PF00394"/>
    </source>
</evidence>
<dbReference type="Proteomes" id="UP001233999">
    <property type="component" value="Unassembled WGS sequence"/>
</dbReference>
<dbReference type="AlphaFoldDB" id="A0AAD8A4Y4"/>
<evidence type="ECO:0000256" key="2">
    <source>
        <dbReference type="ARBA" id="ARBA00022723"/>
    </source>
</evidence>
<dbReference type="Pfam" id="PF07731">
    <property type="entry name" value="Cu-oxidase_2"/>
    <property type="match status" value="1"/>
</dbReference>
<dbReference type="Gene3D" id="2.60.40.420">
    <property type="entry name" value="Cupredoxins - blue copper proteins"/>
    <property type="match status" value="3"/>
</dbReference>
<dbReference type="InterPro" id="IPR001117">
    <property type="entry name" value="Cu-oxidase_2nd"/>
</dbReference>
<dbReference type="Pfam" id="PF00394">
    <property type="entry name" value="Cu-oxidase"/>
    <property type="match status" value="1"/>
</dbReference>
<keyword evidence="3" id="KW-0560">Oxidoreductase</keyword>
<dbReference type="PANTHER" id="PTHR11709">
    <property type="entry name" value="MULTI-COPPER OXIDASE"/>
    <property type="match status" value="1"/>
</dbReference>
<evidence type="ECO:0000313" key="7">
    <source>
        <dbReference type="EMBL" id="KAJ9592215.1"/>
    </source>
</evidence>
<evidence type="ECO:0000256" key="1">
    <source>
        <dbReference type="ARBA" id="ARBA00010609"/>
    </source>
</evidence>